<evidence type="ECO:0000256" key="3">
    <source>
        <dbReference type="ARBA" id="ARBA00023015"/>
    </source>
</evidence>
<evidence type="ECO:0000259" key="6">
    <source>
        <dbReference type="Pfam" id="PF00717"/>
    </source>
</evidence>
<evidence type="ECO:0000313" key="7">
    <source>
        <dbReference type="EMBL" id="MYM25756.1"/>
    </source>
</evidence>
<protein>
    <submittedName>
        <fullName evidence="7">S24 family peptidase</fullName>
    </submittedName>
</protein>
<dbReference type="PANTHER" id="PTHR40661:SF1">
    <property type="entry name" value="HTH CRO_C1-TYPE DOMAIN-CONTAINING PROTEIN"/>
    <property type="match status" value="1"/>
</dbReference>
<keyword evidence="2" id="KW-0378">Hydrolase</keyword>
<comment type="caution">
    <text evidence="7">The sequence shown here is derived from an EMBL/GenBank/DDBJ whole genome shotgun (WGS) entry which is preliminary data.</text>
</comment>
<evidence type="ECO:0000256" key="5">
    <source>
        <dbReference type="ARBA" id="ARBA00023163"/>
    </source>
</evidence>
<reference evidence="7 8" key="1">
    <citation type="submission" date="2019-12" db="EMBL/GenBank/DDBJ databases">
        <title>Novel species isolated from a subtropical stream in China.</title>
        <authorList>
            <person name="Lu H."/>
        </authorList>
    </citation>
    <scope>NUCLEOTIDE SEQUENCE [LARGE SCALE GENOMIC DNA]</scope>
    <source>
        <strain evidence="7 8">FT135W</strain>
    </source>
</reference>
<keyword evidence="4" id="KW-0238">DNA-binding</keyword>
<dbReference type="GO" id="GO:0003677">
    <property type="term" value="F:DNA binding"/>
    <property type="evidence" value="ECO:0007669"/>
    <property type="project" value="UniProtKB-KW"/>
</dbReference>
<dbReference type="SUPFAM" id="SSF51306">
    <property type="entry name" value="LexA/Signal peptidase"/>
    <property type="match status" value="1"/>
</dbReference>
<organism evidence="7 8">
    <name type="scientific">Duganella flavida</name>
    <dbReference type="NCBI Taxonomy" id="2692175"/>
    <lineage>
        <taxon>Bacteria</taxon>
        <taxon>Pseudomonadati</taxon>
        <taxon>Pseudomonadota</taxon>
        <taxon>Betaproteobacteria</taxon>
        <taxon>Burkholderiales</taxon>
        <taxon>Oxalobacteraceae</taxon>
        <taxon>Telluria group</taxon>
        <taxon>Duganella</taxon>
    </lineage>
</organism>
<evidence type="ECO:0000313" key="8">
    <source>
        <dbReference type="Proteomes" id="UP000479335"/>
    </source>
</evidence>
<evidence type="ECO:0000256" key="2">
    <source>
        <dbReference type="ARBA" id="ARBA00022801"/>
    </source>
</evidence>
<name>A0A6L8KEC8_9BURK</name>
<evidence type="ECO:0000256" key="1">
    <source>
        <dbReference type="ARBA" id="ARBA00022670"/>
    </source>
</evidence>
<dbReference type="AlphaFoldDB" id="A0A6L8KEC8"/>
<dbReference type="InterPro" id="IPR015927">
    <property type="entry name" value="Peptidase_S24_S26A/B/C"/>
</dbReference>
<dbReference type="CDD" id="cd06529">
    <property type="entry name" value="S24_LexA-like"/>
    <property type="match status" value="1"/>
</dbReference>
<dbReference type="GO" id="GO:0006508">
    <property type="term" value="P:proteolysis"/>
    <property type="evidence" value="ECO:0007669"/>
    <property type="project" value="UniProtKB-KW"/>
</dbReference>
<accession>A0A6L8KEC8</accession>
<feature type="domain" description="Peptidase S24/S26A/S26B/S26C" evidence="6">
    <location>
        <begin position="109"/>
        <end position="235"/>
    </location>
</feature>
<dbReference type="InterPro" id="IPR019756">
    <property type="entry name" value="Pept_S26A_signal_pept_1_Ser-AS"/>
</dbReference>
<keyword evidence="3" id="KW-0805">Transcription regulation</keyword>
<dbReference type="RefSeq" id="WP_161009196.1">
    <property type="nucleotide sequence ID" value="NZ_WWCN01000018.1"/>
</dbReference>
<dbReference type="Proteomes" id="UP000479335">
    <property type="component" value="Unassembled WGS sequence"/>
</dbReference>
<keyword evidence="5" id="KW-0804">Transcription</keyword>
<dbReference type="Gene3D" id="2.10.109.10">
    <property type="entry name" value="Umud Fragment, subunit A"/>
    <property type="match status" value="1"/>
</dbReference>
<evidence type="ECO:0000256" key="4">
    <source>
        <dbReference type="ARBA" id="ARBA00023125"/>
    </source>
</evidence>
<dbReference type="Pfam" id="PF00717">
    <property type="entry name" value="Peptidase_S24"/>
    <property type="match status" value="1"/>
</dbReference>
<gene>
    <name evidence="7" type="ORF">GTP46_24310</name>
</gene>
<keyword evidence="1" id="KW-0645">Protease</keyword>
<keyword evidence="8" id="KW-1185">Reference proteome</keyword>
<dbReference type="EMBL" id="WWCN01000018">
    <property type="protein sequence ID" value="MYM25756.1"/>
    <property type="molecule type" value="Genomic_DNA"/>
</dbReference>
<dbReference type="PANTHER" id="PTHR40661">
    <property type="match status" value="1"/>
</dbReference>
<dbReference type="GO" id="GO:0004252">
    <property type="term" value="F:serine-type endopeptidase activity"/>
    <property type="evidence" value="ECO:0007669"/>
    <property type="project" value="InterPro"/>
</dbReference>
<sequence>MKTNDEIRRQNLLGAIERYRTAAKLAEAVGTSAAYLSQIKNQTPESKTGKPKTMGDDLARRIEQALGEAHGWMDAEHEQLDLATVTSIFPDAVPVVAIDSDADYYYQIPLVKLRLQAGMQGVRTEPEYQSGGKKSVPRDWADREGLNPSRLVAIQVKGESMEPTLYEGDTIVINLADTKLVDNAIYAINYEGEAVVKRISRDAGQWWLMSDNADQRRFHRRACRSGECIVVGRVVRREGSRF</sequence>
<dbReference type="InterPro" id="IPR039418">
    <property type="entry name" value="LexA-like"/>
</dbReference>
<dbReference type="InterPro" id="IPR036286">
    <property type="entry name" value="LexA/Signal_pep-like_sf"/>
</dbReference>
<dbReference type="PROSITE" id="PS00501">
    <property type="entry name" value="SPASE_I_1"/>
    <property type="match status" value="1"/>
</dbReference>
<dbReference type="GO" id="GO:0016020">
    <property type="term" value="C:membrane"/>
    <property type="evidence" value="ECO:0007669"/>
    <property type="project" value="InterPro"/>
</dbReference>
<proteinExistence type="predicted"/>